<evidence type="ECO:0000313" key="2">
    <source>
        <dbReference type="Proteomes" id="UP000502179"/>
    </source>
</evidence>
<dbReference type="Proteomes" id="UP000502179">
    <property type="component" value="Chromosome"/>
</dbReference>
<dbReference type="KEGG" id="tav:G4V39_02530"/>
<gene>
    <name evidence="1" type="ORF">G4V39_02530</name>
</gene>
<name>A0A6G7PU90_9BACT</name>
<proteinExistence type="predicted"/>
<accession>A0A6G7PU90</accession>
<evidence type="ECO:0000313" key="1">
    <source>
        <dbReference type="EMBL" id="QIJ71222.1"/>
    </source>
</evidence>
<dbReference type="SUPFAM" id="SSF56935">
    <property type="entry name" value="Porins"/>
    <property type="match status" value="1"/>
</dbReference>
<dbReference type="AlphaFoldDB" id="A0A6G7PU90"/>
<sequence>MKPLKTFILVILGFLLLAAPTWAESTEELKAQIEALKRQMAEMQAAMQAQIEALQKKLEQVQSQGVAPQVVAKEARPVFSKKNTEWLLYGKLKTDLTYDTAKMTYYNDFIGAVANRSRTENADSGNDSTNFNPRDTRFGFWAAHKEGDWLVKGRFEMDFYGYNNGNNLIPRMRLAYSDITNLATKTSLRIGQDWIPVARLNPSTIDFGILSAAGNLWWRVPQVTLRQKINKNWELLLALMKHRRLDPNREDRMPWALARVAYSGGLLGPGNMIALGGGYRHASYQAEDSSNVDRWLAVAEWKFHLLDKRLLFKGEAWFGKGIGESFLRYELDTREDGKAAWASGGWADVTWFFAPRWSATVGLGFDNPSDSDIMKGRTVADLSDRQFTQNSQYFANVWYQLTKPLKVGFEVIHIETERDYQTDVANRFTLSVQYLF</sequence>
<dbReference type="EMBL" id="CP048877">
    <property type="protein sequence ID" value="QIJ71222.1"/>
    <property type="molecule type" value="Genomic_DNA"/>
</dbReference>
<protein>
    <submittedName>
        <fullName evidence="1">Uncharacterized protein</fullName>
    </submittedName>
</protein>
<dbReference type="RefSeq" id="WP_166031444.1">
    <property type="nucleotide sequence ID" value="NZ_CP048877.1"/>
</dbReference>
<keyword evidence="2" id="KW-1185">Reference proteome</keyword>
<reference evidence="1 2" key="1">
    <citation type="submission" date="2020-02" db="EMBL/GenBank/DDBJ databases">
        <title>Genome analysis of Thermosulfuriphilus ammonigenes ST65T, an anaerobic thermophilic chemolithoautotrophic bacterium isolated from a deep-sea hydrothermal vent.</title>
        <authorList>
            <person name="Slobodkina G."/>
            <person name="Allioux M."/>
            <person name="Merkel A."/>
            <person name="Alain K."/>
            <person name="Jebbar M."/>
            <person name="Slobodkin A."/>
        </authorList>
    </citation>
    <scope>NUCLEOTIDE SEQUENCE [LARGE SCALE GENOMIC DNA]</scope>
    <source>
        <strain evidence="1 2">ST65</strain>
    </source>
</reference>
<organism evidence="1 2">
    <name type="scientific">Thermosulfuriphilus ammonigenes</name>
    <dbReference type="NCBI Taxonomy" id="1936021"/>
    <lineage>
        <taxon>Bacteria</taxon>
        <taxon>Pseudomonadati</taxon>
        <taxon>Thermodesulfobacteriota</taxon>
        <taxon>Thermodesulfobacteria</taxon>
        <taxon>Thermodesulfobacteriales</taxon>
        <taxon>Thermodesulfobacteriaceae</taxon>
        <taxon>Thermosulfuriphilus</taxon>
    </lineage>
</organism>